<dbReference type="Proteomes" id="UP000287144">
    <property type="component" value="Unassembled WGS sequence"/>
</dbReference>
<keyword evidence="2" id="KW-1185">Reference proteome</keyword>
<accession>A0A428U4T5</accession>
<gene>
    <name evidence="1" type="ORF">CEP52_004135</name>
</gene>
<organism evidence="1 2">
    <name type="scientific">Fusarium oligoseptatum</name>
    <dbReference type="NCBI Taxonomy" id="2604345"/>
    <lineage>
        <taxon>Eukaryota</taxon>
        <taxon>Fungi</taxon>
        <taxon>Dikarya</taxon>
        <taxon>Ascomycota</taxon>
        <taxon>Pezizomycotina</taxon>
        <taxon>Sordariomycetes</taxon>
        <taxon>Hypocreomycetidae</taxon>
        <taxon>Hypocreales</taxon>
        <taxon>Nectriaceae</taxon>
        <taxon>Fusarium</taxon>
        <taxon>Fusarium solani species complex</taxon>
    </lineage>
</organism>
<protein>
    <submittedName>
        <fullName evidence="1">Uncharacterized protein</fullName>
    </submittedName>
</protein>
<proteinExistence type="predicted"/>
<reference evidence="1 2" key="1">
    <citation type="submission" date="2017-06" db="EMBL/GenBank/DDBJ databases">
        <title>Comparative genomic analysis of Ambrosia Fusariam Clade fungi.</title>
        <authorList>
            <person name="Stajich J.E."/>
            <person name="Carrillo J."/>
            <person name="Kijimoto T."/>
            <person name="Eskalen A."/>
            <person name="O'Donnell K."/>
            <person name="Kasson M."/>
        </authorList>
    </citation>
    <scope>NUCLEOTIDE SEQUENCE [LARGE SCALE GENOMIC DNA]</scope>
    <source>
        <strain evidence="1 2">NRRL62579</strain>
    </source>
</reference>
<comment type="caution">
    <text evidence="1">The sequence shown here is derived from an EMBL/GenBank/DDBJ whole genome shotgun (WGS) entry which is preliminary data.</text>
</comment>
<evidence type="ECO:0000313" key="1">
    <source>
        <dbReference type="EMBL" id="RSM09291.1"/>
    </source>
</evidence>
<name>A0A428U4T5_9HYPO</name>
<evidence type="ECO:0000313" key="2">
    <source>
        <dbReference type="Proteomes" id="UP000287144"/>
    </source>
</evidence>
<sequence length="88" mass="10237">MMLCRHPSTYQCVRTCFRPSSPFFFTDALIIRTKGIKPVMFIDVSFGNRKTACPPHPVKHSARDELRKVLFQIQMAVVNVARKVVEWR</sequence>
<dbReference type="EMBL" id="NKCK01000029">
    <property type="protein sequence ID" value="RSM09291.1"/>
    <property type="molecule type" value="Genomic_DNA"/>
</dbReference>
<dbReference type="AlphaFoldDB" id="A0A428U4T5"/>